<dbReference type="InterPro" id="IPR005200">
    <property type="entry name" value="Endo-beta-glucanase"/>
</dbReference>
<protein>
    <recommendedName>
        <fullName evidence="3">glucan endo-1,3-beta-D-glucosidase</fullName>
        <ecNumber evidence="3">3.2.1.39</ecNumber>
    </recommendedName>
</protein>
<proteinExistence type="inferred from homology"/>
<evidence type="ECO:0000256" key="1">
    <source>
        <dbReference type="ARBA" id="ARBA00000382"/>
    </source>
</evidence>
<dbReference type="InterPro" id="IPR040720">
    <property type="entry name" value="GH81_C"/>
</dbReference>
<keyword evidence="7" id="KW-0961">Cell wall biogenesis/degradation</keyword>
<evidence type="ECO:0000313" key="10">
    <source>
        <dbReference type="EMBL" id="KAG7387845.1"/>
    </source>
</evidence>
<dbReference type="GO" id="GO:0052861">
    <property type="term" value="F:endo-1,3(4)-beta-glucanase activity"/>
    <property type="evidence" value="ECO:0007669"/>
    <property type="project" value="InterPro"/>
</dbReference>
<keyword evidence="11" id="KW-1185">Reference proteome</keyword>
<evidence type="ECO:0000256" key="6">
    <source>
        <dbReference type="ARBA" id="ARBA00023295"/>
    </source>
</evidence>
<evidence type="ECO:0000259" key="9">
    <source>
        <dbReference type="Pfam" id="PF17652"/>
    </source>
</evidence>
<dbReference type="Proteomes" id="UP000694044">
    <property type="component" value="Unassembled WGS sequence"/>
</dbReference>
<reference evidence="10" key="1">
    <citation type="submission" date="2021-02" db="EMBL/GenBank/DDBJ databases">
        <authorList>
            <person name="Palmer J.M."/>
        </authorList>
    </citation>
    <scope>NUCLEOTIDE SEQUENCE</scope>
    <source>
        <strain evidence="10">SCRP734</strain>
    </source>
</reference>
<sequence length="70" mass="8008">MKELDAMIDMILRNVANPSTQDAFFPKFRHFSFYLGHSYSHSVTPMADETDEEKFVPNHVTGIFVDNKAA</sequence>
<evidence type="ECO:0000256" key="8">
    <source>
        <dbReference type="ARBA" id="ARBA00023326"/>
    </source>
</evidence>
<gene>
    <name evidence="10" type="ORF">PHYPSEUDO_013616</name>
</gene>
<dbReference type="EC" id="3.2.1.39" evidence="3"/>
<dbReference type="PANTHER" id="PTHR31983">
    <property type="entry name" value="ENDO-1,3(4)-BETA-GLUCANASE 1"/>
    <property type="match status" value="1"/>
</dbReference>
<comment type="catalytic activity">
    <reaction evidence="1">
        <text>Hydrolysis of (1-&gt;3)-beta-D-glucosidic linkages in (1-&gt;3)-beta-D-glucans.</text>
        <dbReference type="EC" id="3.2.1.39"/>
    </reaction>
</comment>
<keyword evidence="6" id="KW-0326">Glycosidase</keyword>
<comment type="caution">
    <text evidence="10">The sequence shown here is derived from an EMBL/GenBank/DDBJ whole genome shotgun (WGS) entry which is preliminary data.</text>
</comment>
<evidence type="ECO:0000313" key="11">
    <source>
        <dbReference type="Proteomes" id="UP000694044"/>
    </source>
</evidence>
<feature type="domain" description="Glycosyl hydrolase family 81 C-terminal" evidence="9">
    <location>
        <begin position="3"/>
        <end position="53"/>
    </location>
</feature>
<evidence type="ECO:0000256" key="5">
    <source>
        <dbReference type="ARBA" id="ARBA00023277"/>
    </source>
</evidence>
<evidence type="ECO:0000256" key="7">
    <source>
        <dbReference type="ARBA" id="ARBA00023316"/>
    </source>
</evidence>
<dbReference type="GO" id="GO:0000272">
    <property type="term" value="P:polysaccharide catabolic process"/>
    <property type="evidence" value="ECO:0007669"/>
    <property type="project" value="UniProtKB-KW"/>
</dbReference>
<dbReference type="GO" id="GO:0042973">
    <property type="term" value="F:glucan endo-1,3-beta-D-glucosidase activity"/>
    <property type="evidence" value="ECO:0007669"/>
    <property type="project" value="UniProtKB-EC"/>
</dbReference>
<dbReference type="PROSITE" id="PS52008">
    <property type="entry name" value="GH81"/>
    <property type="match status" value="1"/>
</dbReference>
<evidence type="ECO:0000256" key="2">
    <source>
        <dbReference type="ARBA" id="ARBA00010730"/>
    </source>
</evidence>
<organism evidence="10 11">
    <name type="scientific">Phytophthora pseudosyringae</name>
    <dbReference type="NCBI Taxonomy" id="221518"/>
    <lineage>
        <taxon>Eukaryota</taxon>
        <taxon>Sar</taxon>
        <taxon>Stramenopiles</taxon>
        <taxon>Oomycota</taxon>
        <taxon>Peronosporomycetes</taxon>
        <taxon>Peronosporales</taxon>
        <taxon>Peronosporaceae</taxon>
        <taxon>Phytophthora</taxon>
    </lineage>
</organism>
<dbReference type="GO" id="GO:0071555">
    <property type="term" value="P:cell wall organization"/>
    <property type="evidence" value="ECO:0007669"/>
    <property type="project" value="UniProtKB-KW"/>
</dbReference>
<dbReference type="Pfam" id="PF17652">
    <property type="entry name" value="Glyco_hydro81C"/>
    <property type="match status" value="1"/>
</dbReference>
<comment type="similarity">
    <text evidence="2">Belongs to the glycosyl hydrolase 81 family.</text>
</comment>
<keyword evidence="8" id="KW-0624">Polysaccharide degradation</keyword>
<keyword evidence="5" id="KW-0119">Carbohydrate metabolism</keyword>
<dbReference type="PANTHER" id="PTHR31983:SF0">
    <property type="entry name" value="GLUCAN ENDO-1,3-BETA-D-GLUCOSIDASE 2"/>
    <property type="match status" value="1"/>
</dbReference>
<accession>A0A8T1W369</accession>
<name>A0A8T1W369_9STRA</name>
<keyword evidence="4" id="KW-0378">Hydrolase</keyword>
<evidence type="ECO:0000256" key="4">
    <source>
        <dbReference type="ARBA" id="ARBA00022801"/>
    </source>
</evidence>
<evidence type="ECO:0000256" key="3">
    <source>
        <dbReference type="ARBA" id="ARBA00012780"/>
    </source>
</evidence>
<dbReference type="EMBL" id="JAGDFM010000071">
    <property type="protein sequence ID" value="KAG7387845.1"/>
    <property type="molecule type" value="Genomic_DNA"/>
</dbReference>
<dbReference type="OrthoDB" id="4473401at2759"/>
<dbReference type="AlphaFoldDB" id="A0A8T1W369"/>